<dbReference type="Proteomes" id="UP000587396">
    <property type="component" value="Unassembled WGS sequence"/>
</dbReference>
<gene>
    <name evidence="2" type="ORF">H7313_08855</name>
</gene>
<protein>
    <submittedName>
        <fullName evidence="2">SAM-dependent methyltransferase</fullName>
    </submittedName>
</protein>
<proteinExistence type="predicted"/>
<accession>A0A842JG46</accession>
<evidence type="ECO:0000259" key="1">
    <source>
        <dbReference type="Pfam" id="PF18978"/>
    </source>
</evidence>
<sequence length="235" mass="24883">MSIGKASCLVCGEPLQYFEEAREVACAVCGKHEAARAVCREGHYVCDACHRKEGVDLVMARCASTDSRNPIEIAQDLMAEKAIYPNGPEHHTLVGAALLAAYRNAGGEIDLDRALAELRERSLNVPGGACGFWGTCGAAVSAGMYLSIVTGSTPLTAEPWAQVQGLTARILGRLAEIGGPRCCKRTSFTAIQTSVNYTAEVLGVRMELPGRIVCAFASRNAECIGARCPYSRGAA</sequence>
<keyword evidence="2" id="KW-0489">Methyltransferase</keyword>
<feature type="domain" description="DUF5714" evidence="1">
    <location>
        <begin position="60"/>
        <end position="230"/>
    </location>
</feature>
<dbReference type="GO" id="GO:0008168">
    <property type="term" value="F:methyltransferase activity"/>
    <property type="evidence" value="ECO:0007669"/>
    <property type="project" value="UniProtKB-KW"/>
</dbReference>
<keyword evidence="3" id="KW-1185">Reference proteome</keyword>
<dbReference type="InterPro" id="IPR043768">
    <property type="entry name" value="DUF5714"/>
</dbReference>
<dbReference type="EMBL" id="JACMSE010000005">
    <property type="protein sequence ID" value="MBC2889451.1"/>
    <property type="molecule type" value="Genomic_DNA"/>
</dbReference>
<dbReference type="GO" id="GO:0032259">
    <property type="term" value="P:methylation"/>
    <property type="evidence" value="ECO:0007669"/>
    <property type="project" value="UniProtKB-KW"/>
</dbReference>
<dbReference type="RefSeq" id="WP_185905269.1">
    <property type="nucleotide sequence ID" value="NZ_JACMSE010000005.1"/>
</dbReference>
<name>A0A842JG46_9ACTN</name>
<dbReference type="Pfam" id="PF18978">
    <property type="entry name" value="DUF5714"/>
    <property type="match status" value="1"/>
</dbReference>
<comment type="caution">
    <text evidence="2">The sequence shown here is derived from an EMBL/GenBank/DDBJ whole genome shotgun (WGS) entry which is preliminary data.</text>
</comment>
<reference evidence="2 3" key="1">
    <citation type="submission" date="2020-08" db="EMBL/GenBank/DDBJ databases">
        <authorList>
            <person name="Liu C."/>
            <person name="Sun Q."/>
        </authorList>
    </citation>
    <scope>NUCLEOTIDE SEQUENCE [LARGE SCALE GENOMIC DNA]</scope>
    <source>
        <strain evidence="2 3">N22</strain>
    </source>
</reference>
<dbReference type="AlphaFoldDB" id="A0A842JG46"/>
<keyword evidence="2" id="KW-0808">Transferase</keyword>
<evidence type="ECO:0000313" key="3">
    <source>
        <dbReference type="Proteomes" id="UP000587396"/>
    </source>
</evidence>
<organism evidence="2 3">
    <name type="scientific">Gordonibacter massiliensis</name>
    <name type="common">ex Traore et al. 2017</name>
    <dbReference type="NCBI Taxonomy" id="1841863"/>
    <lineage>
        <taxon>Bacteria</taxon>
        <taxon>Bacillati</taxon>
        <taxon>Actinomycetota</taxon>
        <taxon>Coriobacteriia</taxon>
        <taxon>Eggerthellales</taxon>
        <taxon>Eggerthellaceae</taxon>
        <taxon>Gordonibacter</taxon>
    </lineage>
</organism>
<evidence type="ECO:0000313" key="2">
    <source>
        <dbReference type="EMBL" id="MBC2889451.1"/>
    </source>
</evidence>